<sequence>MKKIMLLALICMASLSSFSQSFRNGLGVSVFSGKPDGLDSKVMGAITWSPYLSFMEKDNLSLSVGLPLSMGLSGTYNSRVDKSENTLSFMFNAPLMLNFNMGAGSSRKNRDRFGWFVGAGFGYHYQTGLDEIEIDENGDYHTIGGEKSTVGPVANAGVRIGVGSSSRHNIEIKASYMKGVSGSKASIIGVGCFFNF</sequence>
<dbReference type="InterPro" id="IPR027385">
    <property type="entry name" value="Beta-barrel_OMP"/>
</dbReference>
<evidence type="ECO:0000256" key="1">
    <source>
        <dbReference type="ARBA" id="ARBA00022729"/>
    </source>
</evidence>
<name>A0A1H7TAW9_9BACT</name>
<feature type="chain" id="PRO_5011783270" evidence="2">
    <location>
        <begin position="20"/>
        <end position="196"/>
    </location>
</feature>
<evidence type="ECO:0000313" key="4">
    <source>
        <dbReference type="EMBL" id="SEL80977.1"/>
    </source>
</evidence>
<dbReference type="Proteomes" id="UP000198984">
    <property type="component" value="Unassembled WGS sequence"/>
</dbReference>
<feature type="signal peptide" evidence="2">
    <location>
        <begin position="1"/>
        <end position="19"/>
    </location>
</feature>
<dbReference type="RefSeq" id="WP_089911693.1">
    <property type="nucleotide sequence ID" value="NZ_FOBB01000002.1"/>
</dbReference>
<organism evidence="4 5">
    <name type="scientific">Chitinophaga rupis</name>
    <dbReference type="NCBI Taxonomy" id="573321"/>
    <lineage>
        <taxon>Bacteria</taxon>
        <taxon>Pseudomonadati</taxon>
        <taxon>Bacteroidota</taxon>
        <taxon>Chitinophagia</taxon>
        <taxon>Chitinophagales</taxon>
        <taxon>Chitinophagaceae</taxon>
        <taxon>Chitinophaga</taxon>
    </lineage>
</organism>
<evidence type="ECO:0000259" key="3">
    <source>
        <dbReference type="Pfam" id="PF13505"/>
    </source>
</evidence>
<dbReference type="OrthoDB" id="671476at2"/>
<proteinExistence type="predicted"/>
<evidence type="ECO:0000256" key="2">
    <source>
        <dbReference type="SAM" id="SignalP"/>
    </source>
</evidence>
<evidence type="ECO:0000313" key="5">
    <source>
        <dbReference type="Proteomes" id="UP000198984"/>
    </source>
</evidence>
<dbReference type="EMBL" id="FOBB01000002">
    <property type="protein sequence ID" value="SEL80977.1"/>
    <property type="molecule type" value="Genomic_DNA"/>
</dbReference>
<keyword evidence="5" id="KW-1185">Reference proteome</keyword>
<protein>
    <submittedName>
        <fullName evidence="4">Outer membrane protein beta-barrel domain-containing protein</fullName>
    </submittedName>
</protein>
<dbReference type="Pfam" id="PF13505">
    <property type="entry name" value="OMP_b-brl"/>
    <property type="match status" value="1"/>
</dbReference>
<gene>
    <name evidence="4" type="ORF">SAMN04488505_1021167</name>
</gene>
<feature type="domain" description="Outer membrane protein beta-barrel" evidence="3">
    <location>
        <begin position="6"/>
        <end position="178"/>
    </location>
</feature>
<reference evidence="4 5" key="1">
    <citation type="submission" date="2016-10" db="EMBL/GenBank/DDBJ databases">
        <authorList>
            <person name="de Groot N.N."/>
        </authorList>
    </citation>
    <scope>NUCLEOTIDE SEQUENCE [LARGE SCALE GENOMIC DNA]</scope>
    <source>
        <strain evidence="4 5">DSM 21039</strain>
    </source>
</reference>
<dbReference type="Gene3D" id="2.40.160.20">
    <property type="match status" value="1"/>
</dbReference>
<accession>A0A1H7TAW9</accession>
<keyword evidence="1 2" id="KW-0732">Signal</keyword>
<dbReference type="AlphaFoldDB" id="A0A1H7TAW9"/>